<evidence type="ECO:0000259" key="1">
    <source>
        <dbReference type="SMART" id="SM00471"/>
    </source>
</evidence>
<accession>A0A6J7W5S4</accession>
<organism evidence="2">
    <name type="scientific">freshwater metagenome</name>
    <dbReference type="NCBI Taxonomy" id="449393"/>
    <lineage>
        <taxon>unclassified sequences</taxon>
        <taxon>metagenomes</taxon>
        <taxon>ecological metagenomes</taxon>
    </lineage>
</organism>
<dbReference type="PANTHER" id="PTHR46246">
    <property type="entry name" value="GUANOSINE-3',5'-BIS(DIPHOSPHATE) 3'-PYROPHOSPHOHYDROLASE MESH1"/>
    <property type="match status" value="1"/>
</dbReference>
<dbReference type="SMART" id="SM00471">
    <property type="entry name" value="HDc"/>
    <property type="match status" value="1"/>
</dbReference>
<feature type="domain" description="HD/PDEase" evidence="1">
    <location>
        <begin position="33"/>
        <end position="150"/>
    </location>
</feature>
<gene>
    <name evidence="2" type="ORF">UFOPK4422_01689</name>
</gene>
<dbReference type="GO" id="GO:0008893">
    <property type="term" value="F:guanosine-3',5'-bis(diphosphate) 3'-diphosphatase activity"/>
    <property type="evidence" value="ECO:0007669"/>
    <property type="project" value="TreeGrafter"/>
</dbReference>
<dbReference type="SUPFAM" id="SSF109604">
    <property type="entry name" value="HD-domain/PDEase-like"/>
    <property type="match status" value="1"/>
</dbReference>
<dbReference type="InterPro" id="IPR003607">
    <property type="entry name" value="HD/PDEase_dom"/>
</dbReference>
<proteinExistence type="predicted"/>
<dbReference type="InterPro" id="IPR052194">
    <property type="entry name" value="MESH1"/>
</dbReference>
<dbReference type="Pfam" id="PF13328">
    <property type="entry name" value="HD_4"/>
    <property type="match status" value="1"/>
</dbReference>
<dbReference type="PANTHER" id="PTHR46246:SF1">
    <property type="entry name" value="GUANOSINE-3',5'-BIS(DIPHOSPHATE) 3'-PYROPHOSPHOHYDROLASE MESH1"/>
    <property type="match status" value="1"/>
</dbReference>
<protein>
    <submittedName>
        <fullName evidence="2">Unannotated protein</fullName>
    </submittedName>
</protein>
<evidence type="ECO:0000313" key="2">
    <source>
        <dbReference type="EMBL" id="CAB5136912.1"/>
    </source>
</evidence>
<dbReference type="AlphaFoldDB" id="A0A6J7W5S4"/>
<dbReference type="Gene3D" id="1.10.3210.10">
    <property type="entry name" value="Hypothetical protein af1432"/>
    <property type="match status" value="1"/>
</dbReference>
<reference evidence="2" key="1">
    <citation type="submission" date="2020-05" db="EMBL/GenBank/DDBJ databases">
        <authorList>
            <person name="Chiriac C."/>
            <person name="Salcher M."/>
            <person name="Ghai R."/>
            <person name="Kavagutti S V."/>
        </authorList>
    </citation>
    <scope>NUCLEOTIDE SEQUENCE</scope>
</reference>
<dbReference type="EMBL" id="CAFBRX010000253">
    <property type="protein sequence ID" value="CAB5136912.1"/>
    <property type="molecule type" value="Genomic_DNA"/>
</dbReference>
<sequence>MTSSLQESFLTGRFVSALQFAHDVHRSQIRKDTTIPYVSHLLSVAGLVLESGGDEDLAIAGLLHDAVEDAEEISGEEMSDRIRSKFGDRVANIVDGCSDAKSSAGGSKPPWRSRKEAYIKHLRSASDDVLRVSIADKVHNARSIATDQDRFGAELWKRFSSTSEESRWYYTSLRDIYKERISDSYLIKELDIAIARIWPD</sequence>
<name>A0A6J7W5S4_9ZZZZ</name>